<evidence type="ECO:0000256" key="1">
    <source>
        <dbReference type="ARBA" id="ARBA00004651"/>
    </source>
</evidence>
<evidence type="ECO:0000256" key="3">
    <source>
        <dbReference type="ARBA" id="ARBA00022448"/>
    </source>
</evidence>
<dbReference type="SUPFAM" id="SSF103473">
    <property type="entry name" value="MFS general substrate transporter"/>
    <property type="match status" value="1"/>
</dbReference>
<dbReference type="NCBIfam" id="TIGR00879">
    <property type="entry name" value="SP"/>
    <property type="match status" value="1"/>
</dbReference>
<evidence type="ECO:0000256" key="5">
    <source>
        <dbReference type="ARBA" id="ARBA00022597"/>
    </source>
</evidence>
<dbReference type="PRINTS" id="PR00171">
    <property type="entry name" value="SUGRTRNSPORT"/>
</dbReference>
<dbReference type="Gene3D" id="1.20.1250.20">
    <property type="entry name" value="MFS general substrate transporter like domains"/>
    <property type="match status" value="1"/>
</dbReference>
<dbReference type="GO" id="GO:0016020">
    <property type="term" value="C:membrane"/>
    <property type="evidence" value="ECO:0000318"/>
    <property type="project" value="GO_Central"/>
</dbReference>
<evidence type="ECO:0000259" key="11">
    <source>
        <dbReference type="PROSITE" id="PS50850"/>
    </source>
</evidence>
<feature type="transmembrane region" description="Helical" evidence="10">
    <location>
        <begin position="66"/>
        <end position="86"/>
    </location>
</feature>
<gene>
    <name evidence="13" type="primary">LOC112283010</name>
    <name evidence="12" type="ORF">PHYPA_008267</name>
</gene>
<dbReference type="InterPro" id="IPR005828">
    <property type="entry name" value="MFS_sugar_transport-like"/>
</dbReference>
<evidence type="ECO:0000256" key="8">
    <source>
        <dbReference type="ARBA" id="ARBA00023136"/>
    </source>
</evidence>
<dbReference type="RefSeq" id="XP_024377074.1">
    <property type="nucleotide sequence ID" value="XM_024521306.2"/>
</dbReference>
<dbReference type="GeneID" id="112283010"/>
<keyword evidence="4" id="KW-1003">Cell membrane</keyword>
<dbReference type="EnsemblPlants" id="Pp3c5_28630V3.5">
    <property type="protein sequence ID" value="Pp3c5_28630V3.5"/>
    <property type="gene ID" value="Pp3c5_28630"/>
</dbReference>
<evidence type="ECO:0000313" key="12">
    <source>
        <dbReference type="EMBL" id="PNR54590.1"/>
    </source>
</evidence>
<dbReference type="AlphaFoldDB" id="A0A2K1KLD4"/>
<dbReference type="FunFam" id="1.20.1250.20:FF:000218">
    <property type="entry name" value="facilitated trehalose transporter Tret1"/>
    <property type="match status" value="1"/>
</dbReference>
<dbReference type="InterPro" id="IPR003663">
    <property type="entry name" value="Sugar/inositol_transpt"/>
</dbReference>
<feature type="transmembrane region" description="Helical" evidence="10">
    <location>
        <begin position="343"/>
        <end position="364"/>
    </location>
</feature>
<sequence length="509" mass="54612">MLRRMLSDQVSSTTATNAGSAFAYKRLPSRERSLTEIHVERMNTDSGAVYLEAPLLSGSSGPGWRLSFPHMVTAILAAVLFGYHMGVVNAPLQHIGKDLLFAGHTILEGFVVSVSLASAFMGCALSGTIADAVGRRRAFQISCIPMIFGAIISAVSTHVGAMILGRFIVGLGLGLSGPVTAMYVSEISPTSVRGTYGSFIQIATCIGILASLVAGLPAHSIPGWWRTCFWIAVIPAIMLAIGMEWCAESPRWLFKIGRIAEAEHELERLWGPSHVKQAMADLIRNEQTQDNGTTSWMALADPRYIKVVTIGAALFAFQQFAGVNAVFYFSSTVFRQAGMTSDVAASVMVGVVNLMASFVAAYLMDSLGRRSLMIMSFSGMGLAMGLQAFIAAVPAFASARASAALLGTLLYVFMFALGAGPVPALLLPEIFPDRIRAKGMAVAMCTHWVANFLVGLTFLQFLKTLGVSILYTLFTTICFSAALFVKQNVVETKGRTLEEIETMLLPSIL</sequence>
<proteinExistence type="inferred from homology"/>
<dbReference type="CDD" id="cd17315">
    <property type="entry name" value="MFS_GLUT_like"/>
    <property type="match status" value="1"/>
</dbReference>
<evidence type="ECO:0000256" key="9">
    <source>
        <dbReference type="RuleBase" id="RU003346"/>
    </source>
</evidence>
<evidence type="ECO:0000256" key="10">
    <source>
        <dbReference type="SAM" id="Phobius"/>
    </source>
</evidence>
<dbReference type="Gramene" id="Pp3c5_28630V3.2">
    <property type="protein sequence ID" value="Pp3c5_28630V3.2"/>
    <property type="gene ID" value="Pp3c5_28630"/>
</dbReference>
<dbReference type="EMBL" id="ABEU02000005">
    <property type="protein sequence ID" value="PNR54590.1"/>
    <property type="molecule type" value="Genomic_DNA"/>
</dbReference>
<dbReference type="Proteomes" id="UP000006727">
    <property type="component" value="Chromosome 5"/>
</dbReference>
<dbReference type="Gramene" id="Pp3c5_28630V3.4">
    <property type="protein sequence ID" value="Pp3c5_28630V3.4"/>
    <property type="gene ID" value="Pp3c5_28630"/>
</dbReference>
<keyword evidence="7 10" id="KW-1133">Transmembrane helix</keyword>
<dbReference type="EnsemblPlants" id="Pp3c5_28630V3.1">
    <property type="protein sequence ID" value="Pp3c5_28630V3.1"/>
    <property type="gene ID" value="Pp3c5_28630"/>
</dbReference>
<keyword evidence="3 9" id="KW-0813">Transport</keyword>
<keyword evidence="14" id="KW-1185">Reference proteome</keyword>
<evidence type="ECO:0000256" key="4">
    <source>
        <dbReference type="ARBA" id="ARBA00022475"/>
    </source>
</evidence>
<evidence type="ECO:0000313" key="13">
    <source>
        <dbReference type="EnsemblPlants" id="Pp3c5_28630V3.1"/>
    </source>
</evidence>
<reference evidence="13" key="3">
    <citation type="submission" date="2020-12" db="UniProtKB">
        <authorList>
            <consortium name="EnsemblPlants"/>
        </authorList>
    </citation>
    <scope>IDENTIFICATION</scope>
</reference>
<dbReference type="Pfam" id="PF00083">
    <property type="entry name" value="Sugar_tr"/>
    <property type="match status" value="1"/>
</dbReference>
<evidence type="ECO:0000313" key="14">
    <source>
        <dbReference type="Proteomes" id="UP000006727"/>
    </source>
</evidence>
<dbReference type="InterPro" id="IPR050360">
    <property type="entry name" value="MFS_Sugar_Transporters"/>
</dbReference>
<dbReference type="RefSeq" id="XP_024377071.1">
    <property type="nucleotide sequence ID" value="XM_024521303.2"/>
</dbReference>
<accession>A0A2K1KLD4</accession>
<dbReference type="EnsemblPlants" id="Pp3c5_28630V3.4">
    <property type="protein sequence ID" value="Pp3c5_28630V3.4"/>
    <property type="gene ID" value="Pp3c5_28630"/>
</dbReference>
<evidence type="ECO:0000256" key="6">
    <source>
        <dbReference type="ARBA" id="ARBA00022692"/>
    </source>
</evidence>
<evidence type="ECO:0000256" key="2">
    <source>
        <dbReference type="ARBA" id="ARBA00010992"/>
    </source>
</evidence>
<keyword evidence="5" id="KW-0762">Sugar transport</keyword>
<organism evidence="12">
    <name type="scientific">Physcomitrium patens</name>
    <name type="common">Spreading-leaved earth moss</name>
    <name type="synonym">Physcomitrella patens</name>
    <dbReference type="NCBI Taxonomy" id="3218"/>
    <lineage>
        <taxon>Eukaryota</taxon>
        <taxon>Viridiplantae</taxon>
        <taxon>Streptophyta</taxon>
        <taxon>Embryophyta</taxon>
        <taxon>Bryophyta</taxon>
        <taxon>Bryophytina</taxon>
        <taxon>Bryopsida</taxon>
        <taxon>Funariidae</taxon>
        <taxon>Funariales</taxon>
        <taxon>Funariaceae</taxon>
        <taxon>Physcomitrium</taxon>
    </lineage>
</organism>
<dbReference type="EnsemblPlants" id="Pp3c5_28630V3.2">
    <property type="protein sequence ID" value="Pp3c5_28630V3.2"/>
    <property type="gene ID" value="Pp3c5_28630"/>
</dbReference>
<comment type="similarity">
    <text evidence="2 9">Belongs to the major facilitator superfamily. Sugar transporter (TC 2.A.1.1) family.</text>
</comment>
<dbReference type="GO" id="GO:0005886">
    <property type="term" value="C:plasma membrane"/>
    <property type="evidence" value="ECO:0007669"/>
    <property type="project" value="UniProtKB-SubCell"/>
</dbReference>
<reference evidence="12 14" key="2">
    <citation type="journal article" date="2018" name="Plant J.">
        <title>The Physcomitrella patens chromosome-scale assembly reveals moss genome structure and evolution.</title>
        <authorList>
            <person name="Lang D."/>
            <person name="Ullrich K.K."/>
            <person name="Murat F."/>
            <person name="Fuchs J."/>
            <person name="Jenkins J."/>
            <person name="Haas F.B."/>
            <person name="Piednoel M."/>
            <person name="Gundlach H."/>
            <person name="Van Bel M."/>
            <person name="Meyberg R."/>
            <person name="Vives C."/>
            <person name="Morata J."/>
            <person name="Symeonidi A."/>
            <person name="Hiss M."/>
            <person name="Muchero W."/>
            <person name="Kamisugi Y."/>
            <person name="Saleh O."/>
            <person name="Blanc G."/>
            <person name="Decker E.L."/>
            <person name="van Gessel N."/>
            <person name="Grimwood J."/>
            <person name="Hayes R.D."/>
            <person name="Graham S.W."/>
            <person name="Gunter L.E."/>
            <person name="McDaniel S.F."/>
            <person name="Hoernstein S.N.W."/>
            <person name="Larsson A."/>
            <person name="Li F.W."/>
            <person name="Perroud P.F."/>
            <person name="Phillips J."/>
            <person name="Ranjan P."/>
            <person name="Rokshar D.S."/>
            <person name="Rothfels C.J."/>
            <person name="Schneider L."/>
            <person name="Shu S."/>
            <person name="Stevenson D.W."/>
            <person name="Thummler F."/>
            <person name="Tillich M."/>
            <person name="Villarreal Aguilar J.C."/>
            <person name="Widiez T."/>
            <person name="Wong G.K."/>
            <person name="Wymore A."/>
            <person name="Zhang Y."/>
            <person name="Zimmer A.D."/>
            <person name="Quatrano R.S."/>
            <person name="Mayer K.F.X."/>
            <person name="Goodstein D."/>
            <person name="Casacuberta J.M."/>
            <person name="Vandepoele K."/>
            <person name="Reski R."/>
            <person name="Cuming A.C."/>
            <person name="Tuskan G.A."/>
            <person name="Maumus F."/>
            <person name="Salse J."/>
            <person name="Schmutz J."/>
            <person name="Rensing S.A."/>
        </authorList>
    </citation>
    <scope>NUCLEOTIDE SEQUENCE [LARGE SCALE GENOMIC DNA]</scope>
    <source>
        <strain evidence="13 14">cv. Gransden 2004</strain>
    </source>
</reference>
<feature type="transmembrane region" description="Helical" evidence="10">
    <location>
        <begin position="106"/>
        <end position="126"/>
    </location>
</feature>
<dbReference type="OMA" id="EQSYLCY"/>
<dbReference type="PROSITE" id="PS50850">
    <property type="entry name" value="MFS"/>
    <property type="match status" value="1"/>
</dbReference>
<feature type="transmembrane region" description="Helical" evidence="10">
    <location>
        <begin position="224"/>
        <end position="246"/>
    </location>
</feature>
<dbReference type="RefSeq" id="XP_024377072.1">
    <property type="nucleotide sequence ID" value="XM_024521304.2"/>
</dbReference>
<dbReference type="PROSITE" id="PS00216">
    <property type="entry name" value="SUGAR_TRANSPORT_1"/>
    <property type="match status" value="2"/>
</dbReference>
<dbReference type="RefSeq" id="XP_024377070.1">
    <property type="nucleotide sequence ID" value="XM_024521302.2"/>
</dbReference>
<feature type="transmembrane region" description="Helical" evidence="10">
    <location>
        <begin position="163"/>
        <end position="184"/>
    </location>
</feature>
<comment type="subcellular location">
    <subcellularLocation>
        <location evidence="1">Cell membrane</location>
        <topology evidence="1">Multi-pass membrane protein</topology>
    </subcellularLocation>
</comment>
<feature type="domain" description="Major facilitator superfamily (MFS) profile" evidence="11">
    <location>
        <begin position="70"/>
        <end position="493"/>
    </location>
</feature>
<dbReference type="PANTHER" id="PTHR48022:SF85">
    <property type="entry name" value="OS09G0452300 PROTEIN"/>
    <property type="match status" value="1"/>
</dbReference>
<dbReference type="PaxDb" id="3218-PP1S229_33V6.3"/>
<dbReference type="RefSeq" id="XP_024377073.1">
    <property type="nucleotide sequence ID" value="XM_024521305.2"/>
</dbReference>
<dbReference type="KEGG" id="ppp:112283010"/>
<dbReference type="FunCoup" id="A0A2K1KLD4">
    <property type="interactions" value="390"/>
</dbReference>
<evidence type="ECO:0000256" key="7">
    <source>
        <dbReference type="ARBA" id="ARBA00022989"/>
    </source>
</evidence>
<dbReference type="EnsemblPlants" id="Pp3c5_28630V3.3">
    <property type="protein sequence ID" value="Pp3c5_28630V3.3"/>
    <property type="gene ID" value="Pp3c5_28630"/>
</dbReference>
<keyword evidence="6 10" id="KW-0812">Transmembrane</keyword>
<feature type="transmembrane region" description="Helical" evidence="10">
    <location>
        <begin position="196"/>
        <end position="218"/>
    </location>
</feature>
<feature type="transmembrane region" description="Helical" evidence="10">
    <location>
        <begin position="307"/>
        <end position="331"/>
    </location>
</feature>
<feature type="transmembrane region" description="Helical" evidence="10">
    <location>
        <begin position="403"/>
        <end position="427"/>
    </location>
</feature>
<dbReference type="PANTHER" id="PTHR48022">
    <property type="entry name" value="PLASTIDIC GLUCOSE TRANSPORTER 4"/>
    <property type="match status" value="1"/>
</dbReference>
<dbReference type="Gramene" id="Pp3c5_28630V3.1">
    <property type="protein sequence ID" value="Pp3c5_28630V3.1"/>
    <property type="gene ID" value="Pp3c5_28630"/>
</dbReference>
<reference evidence="12 14" key="1">
    <citation type="journal article" date="2008" name="Science">
        <title>The Physcomitrella genome reveals evolutionary insights into the conquest of land by plants.</title>
        <authorList>
            <person name="Rensing S."/>
            <person name="Lang D."/>
            <person name="Zimmer A."/>
            <person name="Terry A."/>
            <person name="Salamov A."/>
            <person name="Shapiro H."/>
            <person name="Nishiyama T."/>
            <person name="Perroud P.-F."/>
            <person name="Lindquist E."/>
            <person name="Kamisugi Y."/>
            <person name="Tanahashi T."/>
            <person name="Sakakibara K."/>
            <person name="Fujita T."/>
            <person name="Oishi K."/>
            <person name="Shin-I T."/>
            <person name="Kuroki Y."/>
            <person name="Toyoda A."/>
            <person name="Suzuki Y."/>
            <person name="Hashimoto A."/>
            <person name="Yamaguchi K."/>
            <person name="Sugano A."/>
            <person name="Kohara Y."/>
            <person name="Fujiyama A."/>
            <person name="Anterola A."/>
            <person name="Aoki S."/>
            <person name="Ashton N."/>
            <person name="Barbazuk W.B."/>
            <person name="Barker E."/>
            <person name="Bennetzen J."/>
            <person name="Bezanilla M."/>
            <person name="Blankenship R."/>
            <person name="Cho S.H."/>
            <person name="Dutcher S."/>
            <person name="Estelle M."/>
            <person name="Fawcett J.A."/>
            <person name="Gundlach H."/>
            <person name="Hanada K."/>
            <person name="Heyl A."/>
            <person name="Hicks K.A."/>
            <person name="Hugh J."/>
            <person name="Lohr M."/>
            <person name="Mayer K."/>
            <person name="Melkozernov A."/>
            <person name="Murata T."/>
            <person name="Nelson D."/>
            <person name="Pils B."/>
            <person name="Prigge M."/>
            <person name="Reiss B."/>
            <person name="Renner T."/>
            <person name="Rombauts S."/>
            <person name="Rushton P."/>
            <person name="Sanderfoot A."/>
            <person name="Schween G."/>
            <person name="Shiu S.-H."/>
            <person name="Stueber K."/>
            <person name="Theodoulou F.L."/>
            <person name="Tu H."/>
            <person name="Van de Peer Y."/>
            <person name="Verrier P.J."/>
            <person name="Waters E."/>
            <person name="Wood A."/>
            <person name="Yang L."/>
            <person name="Cove D."/>
            <person name="Cuming A."/>
            <person name="Hasebe M."/>
            <person name="Lucas S."/>
            <person name="Mishler D.B."/>
            <person name="Reski R."/>
            <person name="Grigoriev I."/>
            <person name="Quatrano R.S."/>
            <person name="Boore J.L."/>
        </authorList>
    </citation>
    <scope>NUCLEOTIDE SEQUENCE [LARGE SCALE GENOMIC DNA]</scope>
    <source>
        <strain evidence="13 14">cv. Gransden 2004</strain>
    </source>
</reference>
<dbReference type="Gramene" id="Pp3c5_28630V3.5">
    <property type="protein sequence ID" value="Pp3c5_28630V3.5"/>
    <property type="gene ID" value="Pp3c5_28630"/>
</dbReference>
<name>A0A2K1KLD4_PHYPA</name>
<protein>
    <recommendedName>
        <fullName evidence="11">Major facilitator superfamily (MFS) profile domain-containing protein</fullName>
    </recommendedName>
</protein>
<feature type="transmembrane region" description="Helical" evidence="10">
    <location>
        <begin position="376"/>
        <end position="397"/>
    </location>
</feature>
<feature type="transmembrane region" description="Helical" evidence="10">
    <location>
        <begin position="138"/>
        <end position="157"/>
    </location>
</feature>
<dbReference type="PROSITE" id="PS00217">
    <property type="entry name" value="SUGAR_TRANSPORT_2"/>
    <property type="match status" value="1"/>
</dbReference>
<dbReference type="InterPro" id="IPR036259">
    <property type="entry name" value="MFS_trans_sf"/>
</dbReference>
<feature type="transmembrane region" description="Helical" evidence="10">
    <location>
        <begin position="439"/>
        <end position="459"/>
    </location>
</feature>
<feature type="transmembrane region" description="Helical" evidence="10">
    <location>
        <begin position="465"/>
        <end position="485"/>
    </location>
</feature>
<dbReference type="Gramene" id="Pp3c5_28630V3.3">
    <property type="protein sequence ID" value="Pp3c5_28630V3.3"/>
    <property type="gene ID" value="Pp3c5_28630"/>
</dbReference>
<dbReference type="InterPro" id="IPR005829">
    <property type="entry name" value="Sugar_transporter_CS"/>
</dbReference>
<dbReference type="InterPro" id="IPR020846">
    <property type="entry name" value="MFS_dom"/>
</dbReference>
<dbReference type="GO" id="GO:0015149">
    <property type="term" value="F:hexose transmembrane transporter activity"/>
    <property type="evidence" value="ECO:0000318"/>
    <property type="project" value="GO_Central"/>
</dbReference>
<dbReference type="GO" id="GO:0015749">
    <property type="term" value="P:monosaccharide transmembrane transport"/>
    <property type="evidence" value="ECO:0000318"/>
    <property type="project" value="GO_Central"/>
</dbReference>
<dbReference type="OrthoDB" id="6612291at2759"/>
<keyword evidence="8 10" id="KW-0472">Membrane</keyword>